<organism evidence="2 3">
    <name type="scientific">Penicillium diatomitis</name>
    <dbReference type="NCBI Taxonomy" id="2819901"/>
    <lineage>
        <taxon>Eukaryota</taxon>
        <taxon>Fungi</taxon>
        <taxon>Dikarya</taxon>
        <taxon>Ascomycota</taxon>
        <taxon>Pezizomycotina</taxon>
        <taxon>Eurotiomycetes</taxon>
        <taxon>Eurotiomycetidae</taxon>
        <taxon>Eurotiales</taxon>
        <taxon>Aspergillaceae</taxon>
        <taxon>Penicillium</taxon>
    </lineage>
</organism>
<comment type="caution">
    <text evidence="2">The sequence shown here is derived from an EMBL/GenBank/DDBJ whole genome shotgun (WGS) entry which is preliminary data.</text>
</comment>
<dbReference type="EMBL" id="JAPWDQ010000001">
    <property type="protein sequence ID" value="KAJ5495169.1"/>
    <property type="molecule type" value="Genomic_DNA"/>
</dbReference>
<reference evidence="2" key="2">
    <citation type="journal article" date="2023" name="IMA Fungus">
        <title>Comparative genomic study of the Penicillium genus elucidates a diverse pangenome and 15 lateral gene transfer events.</title>
        <authorList>
            <person name="Petersen C."/>
            <person name="Sorensen T."/>
            <person name="Nielsen M.R."/>
            <person name="Sondergaard T.E."/>
            <person name="Sorensen J.L."/>
            <person name="Fitzpatrick D.A."/>
            <person name="Frisvad J.C."/>
            <person name="Nielsen K.L."/>
        </authorList>
    </citation>
    <scope>NUCLEOTIDE SEQUENCE</scope>
    <source>
        <strain evidence="2">IBT 30728</strain>
    </source>
</reference>
<dbReference type="AlphaFoldDB" id="A0A9W9XMV2"/>
<gene>
    <name evidence="2" type="ORF">N7539_000285</name>
</gene>
<dbReference type="RefSeq" id="XP_056794182.1">
    <property type="nucleotide sequence ID" value="XM_056929889.1"/>
</dbReference>
<evidence type="ECO:0000256" key="1">
    <source>
        <dbReference type="SAM" id="MobiDB-lite"/>
    </source>
</evidence>
<name>A0A9W9XMV2_9EURO</name>
<protein>
    <submittedName>
        <fullName evidence="2">Uncharacterized protein</fullName>
    </submittedName>
</protein>
<evidence type="ECO:0000313" key="3">
    <source>
        <dbReference type="Proteomes" id="UP001148312"/>
    </source>
</evidence>
<dbReference type="Proteomes" id="UP001148312">
    <property type="component" value="Unassembled WGS sequence"/>
</dbReference>
<keyword evidence="3" id="KW-1185">Reference proteome</keyword>
<sequence length="93" mass="10435">MRGLAPDPAEEVMGAMGAMGPRAWWTGEKVDHAFIDHWITGSWAVSGDRMLRKFRAGQSRGMAVGQPWPGVFENHEDEARQENQDYKGGEYRA</sequence>
<proteinExistence type="predicted"/>
<evidence type="ECO:0000313" key="2">
    <source>
        <dbReference type="EMBL" id="KAJ5495169.1"/>
    </source>
</evidence>
<dbReference type="GeneID" id="81620138"/>
<accession>A0A9W9XMV2</accession>
<feature type="region of interest" description="Disordered" evidence="1">
    <location>
        <begin position="61"/>
        <end position="93"/>
    </location>
</feature>
<reference evidence="2" key="1">
    <citation type="submission" date="2022-12" db="EMBL/GenBank/DDBJ databases">
        <authorList>
            <person name="Petersen C."/>
        </authorList>
    </citation>
    <scope>NUCLEOTIDE SEQUENCE</scope>
    <source>
        <strain evidence="2">IBT 30728</strain>
    </source>
</reference>
<feature type="compositionally biased region" description="Basic and acidic residues" evidence="1">
    <location>
        <begin position="73"/>
        <end position="93"/>
    </location>
</feature>